<evidence type="ECO:0000259" key="4">
    <source>
        <dbReference type="Pfam" id="PF08245"/>
    </source>
</evidence>
<gene>
    <name evidence="5" type="ORF">A2755_03530</name>
</gene>
<comment type="pathway">
    <text evidence="2">Cell wall biogenesis; peptidoglycan biosynthesis.</text>
</comment>
<dbReference type="STRING" id="1802555.A2755_03530"/>
<proteinExistence type="inferred from homology"/>
<evidence type="ECO:0000256" key="1">
    <source>
        <dbReference type="ARBA" id="ARBA00005898"/>
    </source>
</evidence>
<dbReference type="GO" id="GO:0005737">
    <property type="term" value="C:cytoplasm"/>
    <property type="evidence" value="ECO:0007669"/>
    <property type="project" value="UniProtKB-SubCell"/>
</dbReference>
<dbReference type="SUPFAM" id="SSF53244">
    <property type="entry name" value="MurD-like peptide ligases, peptide-binding domain"/>
    <property type="match status" value="1"/>
</dbReference>
<evidence type="ECO:0000313" key="6">
    <source>
        <dbReference type="Proteomes" id="UP000177029"/>
    </source>
</evidence>
<evidence type="ECO:0000313" key="5">
    <source>
        <dbReference type="EMBL" id="OGM90599.1"/>
    </source>
</evidence>
<comment type="similarity">
    <text evidence="1">Belongs to the MurCDEF family. MurE subfamily.</text>
</comment>
<dbReference type="InterPro" id="IPR013221">
    <property type="entry name" value="Mur_ligase_cen"/>
</dbReference>
<dbReference type="InterPro" id="IPR004101">
    <property type="entry name" value="Mur_ligase_C"/>
</dbReference>
<evidence type="ECO:0000256" key="2">
    <source>
        <dbReference type="RuleBase" id="RU004135"/>
    </source>
</evidence>
<dbReference type="Pfam" id="PF08245">
    <property type="entry name" value="Mur_ligase_M"/>
    <property type="match status" value="1"/>
</dbReference>
<dbReference type="UniPathway" id="UPA00219"/>
<dbReference type="InterPro" id="IPR036565">
    <property type="entry name" value="Mur-like_cat_sf"/>
</dbReference>
<comment type="caution">
    <text evidence="5">The sequence shown here is derived from an EMBL/GenBank/DDBJ whole genome shotgun (WGS) entry which is preliminary data.</text>
</comment>
<dbReference type="Gene3D" id="3.40.1190.10">
    <property type="entry name" value="Mur-like, catalytic domain"/>
    <property type="match status" value="1"/>
</dbReference>
<dbReference type="Gene3D" id="3.90.190.20">
    <property type="entry name" value="Mur ligase, C-terminal domain"/>
    <property type="match status" value="1"/>
</dbReference>
<keyword evidence="2" id="KW-0131">Cell cycle</keyword>
<dbReference type="InterPro" id="IPR036615">
    <property type="entry name" value="Mur_ligase_C_dom_sf"/>
</dbReference>
<evidence type="ECO:0000259" key="3">
    <source>
        <dbReference type="Pfam" id="PF02875"/>
    </source>
</evidence>
<organism evidence="5 6">
    <name type="scientific">Candidatus Wolfebacteria bacterium RIFCSPHIGHO2_01_FULL_48_22</name>
    <dbReference type="NCBI Taxonomy" id="1802555"/>
    <lineage>
        <taxon>Bacteria</taxon>
        <taxon>Candidatus Wolfeibacteriota</taxon>
    </lineage>
</organism>
<dbReference type="SUPFAM" id="SSF53623">
    <property type="entry name" value="MurD-like peptide ligases, catalytic domain"/>
    <property type="match status" value="1"/>
</dbReference>
<feature type="domain" description="Mur ligase C-terminal" evidence="3">
    <location>
        <begin position="241"/>
        <end position="373"/>
    </location>
</feature>
<accession>A0A1F8DRK8</accession>
<keyword evidence="2" id="KW-0132">Cell division</keyword>
<dbReference type="AlphaFoldDB" id="A0A1F8DRK8"/>
<comment type="subcellular location">
    <subcellularLocation>
        <location evidence="2">Cytoplasm</location>
    </subcellularLocation>
</comment>
<keyword evidence="2" id="KW-0573">Peptidoglycan synthesis</keyword>
<evidence type="ECO:0008006" key="7">
    <source>
        <dbReference type="Google" id="ProtNLM"/>
    </source>
</evidence>
<dbReference type="GO" id="GO:0008360">
    <property type="term" value="P:regulation of cell shape"/>
    <property type="evidence" value="ECO:0007669"/>
    <property type="project" value="UniProtKB-KW"/>
</dbReference>
<feature type="domain" description="Mur ligase central" evidence="4">
    <location>
        <begin position="33"/>
        <end position="218"/>
    </location>
</feature>
<keyword evidence="2" id="KW-0961">Cell wall biogenesis/degradation</keyword>
<dbReference type="NCBIfam" id="TIGR01085">
    <property type="entry name" value="murE"/>
    <property type="match status" value="1"/>
</dbReference>
<dbReference type="GO" id="GO:0071555">
    <property type="term" value="P:cell wall organization"/>
    <property type="evidence" value="ECO:0007669"/>
    <property type="project" value="UniProtKB-KW"/>
</dbReference>
<reference evidence="5 6" key="1">
    <citation type="journal article" date="2016" name="Nat. Commun.">
        <title>Thousands of microbial genomes shed light on interconnected biogeochemical processes in an aquifer system.</title>
        <authorList>
            <person name="Anantharaman K."/>
            <person name="Brown C.T."/>
            <person name="Hug L.A."/>
            <person name="Sharon I."/>
            <person name="Castelle C.J."/>
            <person name="Probst A.J."/>
            <person name="Thomas B.C."/>
            <person name="Singh A."/>
            <person name="Wilkins M.J."/>
            <person name="Karaoz U."/>
            <person name="Brodie E.L."/>
            <person name="Williams K.H."/>
            <person name="Hubbard S.S."/>
            <person name="Banfield J.F."/>
        </authorList>
    </citation>
    <scope>NUCLEOTIDE SEQUENCE [LARGE SCALE GENOMIC DNA]</scope>
</reference>
<dbReference type="Proteomes" id="UP000177029">
    <property type="component" value="Unassembled WGS sequence"/>
</dbReference>
<dbReference type="GO" id="GO:0005524">
    <property type="term" value="F:ATP binding"/>
    <property type="evidence" value="ECO:0007669"/>
    <property type="project" value="InterPro"/>
</dbReference>
<dbReference type="GO" id="GO:0016881">
    <property type="term" value="F:acid-amino acid ligase activity"/>
    <property type="evidence" value="ECO:0007669"/>
    <property type="project" value="InterPro"/>
</dbReference>
<protein>
    <recommendedName>
        <fullName evidence="7">UDP-N-acetylmuramoyl-L-alanyl-D-glutamate--2, 6-diaminopimelate ligase</fullName>
    </recommendedName>
</protein>
<dbReference type="PANTHER" id="PTHR23135:SF4">
    <property type="entry name" value="UDP-N-ACETYLMURAMOYL-L-ALANYL-D-GLUTAMATE--2,6-DIAMINOPIMELATE LIGASE MURE HOMOLOG, CHLOROPLASTIC"/>
    <property type="match status" value="1"/>
</dbReference>
<name>A0A1F8DRK8_9BACT</name>
<dbReference type="InterPro" id="IPR005761">
    <property type="entry name" value="UDP-N-AcMur-Glu-dNH2Pim_ligase"/>
</dbReference>
<sequence length="407" mass="45805">MMLFVYSLYHLLWSVVGAFLYRHPSRKLCVIGVTGTKGKSTTLALLSHIFSYAGKKTALVSSSYVQIGARTERNESGNSMPGRFFLQRFLHRAHKEGCEYVFLEVTSQGVLQHRHRFIHWDSAVFLDIHPEHIEAHGSFRNYLRAKVSFFTYVAKFTLKKPTFFAYAHDPHTHAFEYAARPYPVTLFSESVIREKKIEIPETLPGDFNRINVAAAYAIARTHGISGAEVREAIASFPGLLGRMTIVSKRPVYAVVDYAHTPDSLQAVYEFLNSKLKTQNSKLICVLGAAGGGRDKWKRPIMGGVAGRYCSTIILTNEDPYNEDPKKIMYDVERGIRESNFIGELHIIEDRMMAIMKAISLATDGDTLVCTGKGAEGSIHIAGGKKIPWSESEFVFTELQRQGKYYKT</sequence>
<dbReference type="GO" id="GO:0009252">
    <property type="term" value="P:peptidoglycan biosynthetic process"/>
    <property type="evidence" value="ECO:0007669"/>
    <property type="project" value="UniProtKB-UniPathway"/>
</dbReference>
<keyword evidence="2" id="KW-0133">Cell shape</keyword>
<dbReference type="PANTHER" id="PTHR23135">
    <property type="entry name" value="MUR LIGASE FAMILY MEMBER"/>
    <property type="match status" value="1"/>
</dbReference>
<dbReference type="Pfam" id="PF02875">
    <property type="entry name" value="Mur_ligase_C"/>
    <property type="match status" value="1"/>
</dbReference>
<dbReference type="GO" id="GO:0051301">
    <property type="term" value="P:cell division"/>
    <property type="evidence" value="ECO:0007669"/>
    <property type="project" value="UniProtKB-KW"/>
</dbReference>
<dbReference type="EMBL" id="MGIP01000019">
    <property type="protein sequence ID" value="OGM90599.1"/>
    <property type="molecule type" value="Genomic_DNA"/>
</dbReference>